<reference evidence="3" key="1">
    <citation type="journal article" date="2022" name="New Phytol.">
        <title>Evolutionary transition to the ectomycorrhizal habit in the genomes of a hyperdiverse lineage of mushroom-forming fungi.</title>
        <authorList>
            <person name="Looney B."/>
            <person name="Miyauchi S."/>
            <person name="Morin E."/>
            <person name="Drula E."/>
            <person name="Courty P.E."/>
            <person name="Kohler A."/>
            <person name="Kuo A."/>
            <person name="LaButti K."/>
            <person name="Pangilinan J."/>
            <person name="Lipzen A."/>
            <person name="Riley R."/>
            <person name="Andreopoulos W."/>
            <person name="He G."/>
            <person name="Johnson J."/>
            <person name="Nolan M."/>
            <person name="Tritt A."/>
            <person name="Barry K.W."/>
            <person name="Grigoriev I.V."/>
            <person name="Nagy L.G."/>
            <person name="Hibbett D."/>
            <person name="Henrissat B."/>
            <person name="Matheny P.B."/>
            <person name="Labbe J."/>
            <person name="Martin F.M."/>
        </authorList>
    </citation>
    <scope>NUCLEOTIDE SEQUENCE</scope>
    <source>
        <strain evidence="3">BPL690</strain>
    </source>
</reference>
<name>A0AAD4M1P2_9AGAM</name>
<feature type="transmembrane region" description="Helical" evidence="1">
    <location>
        <begin position="62"/>
        <end position="81"/>
    </location>
</feature>
<feature type="non-terminal residue" evidence="3">
    <location>
        <position position="1"/>
    </location>
</feature>
<feature type="domain" description="DUF6535" evidence="2">
    <location>
        <begin position="1"/>
        <end position="82"/>
    </location>
</feature>
<organism evidence="3 4">
    <name type="scientific">Multifurca ochricompacta</name>
    <dbReference type="NCBI Taxonomy" id="376703"/>
    <lineage>
        <taxon>Eukaryota</taxon>
        <taxon>Fungi</taxon>
        <taxon>Dikarya</taxon>
        <taxon>Basidiomycota</taxon>
        <taxon>Agaricomycotina</taxon>
        <taxon>Agaricomycetes</taxon>
        <taxon>Russulales</taxon>
        <taxon>Russulaceae</taxon>
        <taxon>Multifurca</taxon>
    </lineage>
</organism>
<evidence type="ECO:0000313" key="4">
    <source>
        <dbReference type="Proteomes" id="UP001203297"/>
    </source>
</evidence>
<keyword evidence="1" id="KW-1133">Transmembrane helix</keyword>
<dbReference type="AlphaFoldDB" id="A0AAD4M1P2"/>
<comment type="caution">
    <text evidence="3">The sequence shown here is derived from an EMBL/GenBank/DDBJ whole genome shotgun (WGS) entry which is preliminary data.</text>
</comment>
<proteinExistence type="predicted"/>
<dbReference type="Proteomes" id="UP001203297">
    <property type="component" value="Unassembled WGS sequence"/>
</dbReference>
<protein>
    <recommendedName>
        <fullName evidence="2">DUF6535 domain-containing protein</fullName>
    </recommendedName>
</protein>
<feature type="non-terminal residue" evidence="3">
    <location>
        <position position="83"/>
    </location>
</feature>
<sequence>GLFSSTVGILIAMSYPNLQPDPNLVTQSLLAQISQQFASGSSNVTVLDATPPSRASVVFINSVWYLSLVLSLTCALMATLLQR</sequence>
<dbReference type="Pfam" id="PF20153">
    <property type="entry name" value="DUF6535"/>
    <property type="match status" value="1"/>
</dbReference>
<keyword evidence="1" id="KW-0812">Transmembrane</keyword>
<keyword evidence="1" id="KW-0472">Membrane</keyword>
<dbReference type="InterPro" id="IPR045338">
    <property type="entry name" value="DUF6535"/>
</dbReference>
<accession>A0AAD4M1P2</accession>
<dbReference type="EMBL" id="WTXG01000031">
    <property type="protein sequence ID" value="KAI0298037.1"/>
    <property type="molecule type" value="Genomic_DNA"/>
</dbReference>
<evidence type="ECO:0000256" key="1">
    <source>
        <dbReference type="SAM" id="Phobius"/>
    </source>
</evidence>
<evidence type="ECO:0000259" key="2">
    <source>
        <dbReference type="Pfam" id="PF20153"/>
    </source>
</evidence>
<gene>
    <name evidence="3" type="ORF">B0F90DRAFT_1587316</name>
</gene>
<evidence type="ECO:0000313" key="3">
    <source>
        <dbReference type="EMBL" id="KAI0298037.1"/>
    </source>
</evidence>
<keyword evidence="4" id="KW-1185">Reference proteome</keyword>